<feature type="compositionally biased region" description="Basic residues" evidence="6">
    <location>
        <begin position="1"/>
        <end position="10"/>
    </location>
</feature>
<organism evidence="7 8">
    <name type="scientific">Oldenlandia corymbosa var. corymbosa</name>
    <dbReference type="NCBI Taxonomy" id="529605"/>
    <lineage>
        <taxon>Eukaryota</taxon>
        <taxon>Viridiplantae</taxon>
        <taxon>Streptophyta</taxon>
        <taxon>Embryophyta</taxon>
        <taxon>Tracheophyta</taxon>
        <taxon>Spermatophyta</taxon>
        <taxon>Magnoliopsida</taxon>
        <taxon>eudicotyledons</taxon>
        <taxon>Gunneridae</taxon>
        <taxon>Pentapetalae</taxon>
        <taxon>asterids</taxon>
        <taxon>lamiids</taxon>
        <taxon>Gentianales</taxon>
        <taxon>Rubiaceae</taxon>
        <taxon>Rubioideae</taxon>
        <taxon>Spermacoceae</taxon>
        <taxon>Hedyotis-Oldenlandia complex</taxon>
        <taxon>Oldenlandia</taxon>
    </lineage>
</organism>
<dbReference type="GO" id="GO:0000428">
    <property type="term" value="C:DNA-directed RNA polymerase complex"/>
    <property type="evidence" value="ECO:0007669"/>
    <property type="project" value="UniProtKB-KW"/>
</dbReference>
<evidence type="ECO:0000256" key="3">
    <source>
        <dbReference type="ARBA" id="ARBA00022478"/>
    </source>
</evidence>
<gene>
    <name evidence="7" type="ORF">OLC1_LOCUS21156</name>
</gene>
<keyword evidence="4" id="KW-0804">Transcription</keyword>
<evidence type="ECO:0000256" key="5">
    <source>
        <dbReference type="ARBA" id="ARBA00023242"/>
    </source>
</evidence>
<keyword evidence="5" id="KW-0539">Nucleus</keyword>
<evidence type="ECO:0000256" key="2">
    <source>
        <dbReference type="ARBA" id="ARBA00009430"/>
    </source>
</evidence>
<proteinExistence type="inferred from homology"/>
<dbReference type="GO" id="GO:0005730">
    <property type="term" value="C:nucleolus"/>
    <property type="evidence" value="ECO:0007669"/>
    <property type="project" value="UniProtKB-SubCell"/>
</dbReference>
<evidence type="ECO:0000313" key="8">
    <source>
        <dbReference type="Proteomes" id="UP001161247"/>
    </source>
</evidence>
<dbReference type="Proteomes" id="UP001161247">
    <property type="component" value="Chromosome 7"/>
</dbReference>
<sequence length="430" mass="49759">MSKSKNKKRREVQEHHEQEESEKKKKNIEEEVITDVKIELRDENPDKVDPVIGYFPSGYDPSGGGEGTEEPNVTFYKHPKRVNRMKLVVDPNGENSRVNFVGTSFSGEAMAPQVCTYRLGILDKATQTLKIVPIAANKIFRLEPRVEGFDQPEDEIDNERREETAEERNAMKDKLTKTYSTKKSMREARKLERLREKPDENTKNDLTKQLDGVKINESALKDPDTNKDARNIPPYDLEATTPEAAYPLNKIIFEGEWEYLLDVLELSNTGAEVSGDVYPTFVRNRVYKLGDIKNEMEKRKVAGILSYITHLIKFKDRHSMDGVSSAKKHRFPPILFQRFFSLFTPSESNRIPGDKMDLLINYILVLTLYADEFKSDFSDIKKDLRMSAGELRNYFDYLGCKIVREKEMTLATLPLPLHFRDGHRKRQRRV</sequence>
<dbReference type="GO" id="GO:0003677">
    <property type="term" value="F:DNA binding"/>
    <property type="evidence" value="ECO:0007669"/>
    <property type="project" value="InterPro"/>
</dbReference>
<evidence type="ECO:0000256" key="1">
    <source>
        <dbReference type="ARBA" id="ARBA00004604"/>
    </source>
</evidence>
<feature type="region of interest" description="Disordered" evidence="6">
    <location>
        <begin position="150"/>
        <end position="205"/>
    </location>
</feature>
<name>A0AAV1E4L8_OLDCO</name>
<comment type="subcellular location">
    <subcellularLocation>
        <location evidence="1">Nucleus</location>
        <location evidence="1">Nucleolus</location>
    </subcellularLocation>
</comment>
<protein>
    <submittedName>
        <fullName evidence="7">OLC1v1015094C3</fullName>
    </submittedName>
</protein>
<comment type="similarity">
    <text evidence="2">Belongs to the eukaryotic RPA49/POLR1E RNA polymerase subunit family.</text>
</comment>
<evidence type="ECO:0000256" key="4">
    <source>
        <dbReference type="ARBA" id="ARBA00023163"/>
    </source>
</evidence>
<keyword evidence="3" id="KW-0240">DNA-directed RNA polymerase</keyword>
<feature type="region of interest" description="Disordered" evidence="6">
    <location>
        <begin position="1"/>
        <end position="37"/>
    </location>
</feature>
<dbReference type="AlphaFoldDB" id="A0AAV1E4L8"/>
<evidence type="ECO:0000313" key="7">
    <source>
        <dbReference type="EMBL" id="CAI9114377.1"/>
    </source>
</evidence>
<reference evidence="7" key="1">
    <citation type="submission" date="2023-03" db="EMBL/GenBank/DDBJ databases">
        <authorList>
            <person name="Julca I."/>
        </authorList>
    </citation>
    <scope>NUCLEOTIDE SEQUENCE</scope>
</reference>
<evidence type="ECO:0000256" key="6">
    <source>
        <dbReference type="SAM" id="MobiDB-lite"/>
    </source>
</evidence>
<keyword evidence="8" id="KW-1185">Reference proteome</keyword>
<feature type="compositionally biased region" description="Basic and acidic residues" evidence="6">
    <location>
        <begin position="158"/>
        <end position="176"/>
    </location>
</feature>
<feature type="compositionally biased region" description="Basic and acidic residues" evidence="6">
    <location>
        <begin position="11"/>
        <end position="37"/>
    </location>
</feature>
<dbReference type="EMBL" id="OX459124">
    <property type="protein sequence ID" value="CAI9114377.1"/>
    <property type="molecule type" value="Genomic_DNA"/>
</dbReference>
<dbReference type="Pfam" id="PF06870">
    <property type="entry name" value="RNA_pol_I_A49"/>
    <property type="match status" value="1"/>
</dbReference>
<dbReference type="GO" id="GO:0006351">
    <property type="term" value="P:DNA-templated transcription"/>
    <property type="evidence" value="ECO:0007669"/>
    <property type="project" value="InterPro"/>
</dbReference>
<accession>A0AAV1E4L8</accession>
<feature type="compositionally biased region" description="Basic and acidic residues" evidence="6">
    <location>
        <begin position="184"/>
        <end position="205"/>
    </location>
</feature>
<dbReference type="InterPro" id="IPR009668">
    <property type="entry name" value="RNA_pol-assoc_fac_A49-like"/>
</dbReference>
<dbReference type="PANTHER" id="PTHR14440">
    <property type="entry name" value="DNA-DIRECTED RNA POLYMERASE I SUBUNIT RPA49"/>
    <property type="match status" value="1"/>
</dbReference>